<dbReference type="InterPro" id="IPR035595">
    <property type="entry name" value="UDP_glycos_trans_CS"/>
</dbReference>
<dbReference type="SUPFAM" id="SSF53756">
    <property type="entry name" value="UDP-Glycosyltransferase/glycogen phosphorylase"/>
    <property type="match status" value="1"/>
</dbReference>
<dbReference type="EC" id="2.4.1.-" evidence="5"/>
<dbReference type="InterPro" id="IPR002213">
    <property type="entry name" value="UDP_glucos_trans"/>
</dbReference>
<protein>
    <recommendedName>
        <fullName evidence="5">Glycosyltransferase</fullName>
        <ecNumber evidence="5">2.4.1.-</ecNumber>
    </recommendedName>
</protein>
<dbReference type="ExpressionAtlas" id="A5ANZ2">
    <property type="expression patterns" value="baseline"/>
</dbReference>
<evidence type="ECO:0000313" key="6">
    <source>
        <dbReference type="EMBL" id="CAN60444.1"/>
    </source>
</evidence>
<evidence type="ECO:0000256" key="1">
    <source>
        <dbReference type="ARBA" id="ARBA00009995"/>
    </source>
</evidence>
<dbReference type="CAZy" id="GT1">
    <property type="family name" value="Glycosyltransferase Family 1"/>
</dbReference>
<dbReference type="CDD" id="cd03784">
    <property type="entry name" value="GT1_Gtf-like"/>
    <property type="match status" value="1"/>
</dbReference>
<evidence type="ECO:0000256" key="2">
    <source>
        <dbReference type="ARBA" id="ARBA00022676"/>
    </source>
</evidence>
<organism evidence="6">
    <name type="scientific">Vitis vinifera</name>
    <name type="common">Grape</name>
    <dbReference type="NCBI Taxonomy" id="29760"/>
    <lineage>
        <taxon>Eukaryota</taxon>
        <taxon>Viridiplantae</taxon>
        <taxon>Streptophyta</taxon>
        <taxon>Embryophyta</taxon>
        <taxon>Tracheophyta</taxon>
        <taxon>Spermatophyta</taxon>
        <taxon>Magnoliopsida</taxon>
        <taxon>eudicotyledons</taxon>
        <taxon>Gunneridae</taxon>
        <taxon>Pentapetalae</taxon>
        <taxon>rosids</taxon>
        <taxon>Vitales</taxon>
        <taxon>Vitaceae</taxon>
        <taxon>Viteae</taxon>
        <taxon>Vitis</taxon>
    </lineage>
</organism>
<keyword evidence="2 4" id="KW-0328">Glycosyltransferase</keyword>
<proteinExistence type="inferred from homology"/>
<dbReference type="PROSITE" id="PS00375">
    <property type="entry name" value="UDPGT"/>
    <property type="match status" value="1"/>
</dbReference>
<dbReference type="PANTHER" id="PTHR11926:SF1498">
    <property type="entry name" value="GLYCOSYLTRANSFERASE"/>
    <property type="match status" value="1"/>
</dbReference>
<evidence type="ECO:0000256" key="3">
    <source>
        <dbReference type="ARBA" id="ARBA00022679"/>
    </source>
</evidence>
<evidence type="ECO:0000256" key="5">
    <source>
        <dbReference type="RuleBase" id="RU362057"/>
    </source>
</evidence>
<dbReference type="Gene3D" id="3.40.50.2000">
    <property type="entry name" value="Glycogen Phosphorylase B"/>
    <property type="match status" value="2"/>
</dbReference>
<dbReference type="FunFam" id="3.40.50.2000:FF:000065">
    <property type="entry name" value="Glycosyltransferase"/>
    <property type="match status" value="1"/>
</dbReference>
<comment type="similarity">
    <text evidence="1 4">Belongs to the UDP-glycosyltransferase family.</text>
</comment>
<reference evidence="6" key="1">
    <citation type="journal article" date="2007" name="PLoS ONE">
        <title>The first genome sequence of an elite grapevine cultivar (Pinot noir Vitis vinifera L.): coping with a highly heterozygous genome.</title>
        <authorList>
            <person name="Velasco R."/>
            <person name="Zharkikh A."/>
            <person name="Troggio M."/>
            <person name="Cartwright D.A."/>
            <person name="Cestaro A."/>
            <person name="Pruss D."/>
            <person name="Pindo M."/>
            <person name="FitzGerald L.M."/>
            <person name="Vezzulli S."/>
            <person name="Reid J."/>
            <person name="Malacarne G."/>
            <person name="Iliev D."/>
            <person name="Coppola G."/>
            <person name="Wardell B."/>
            <person name="Micheletti D."/>
            <person name="Macalma T."/>
            <person name="Facci M."/>
            <person name="Mitchell J.T."/>
            <person name="Perazzolli M."/>
            <person name="Eldredge G."/>
            <person name="Gatto P."/>
            <person name="Oyzerski R."/>
            <person name="Moretto M."/>
            <person name="Gutin N."/>
            <person name="Stefanini M."/>
            <person name="Chen Y."/>
            <person name="Segala C."/>
            <person name="Davenport C."/>
            <person name="Dematte L."/>
            <person name="Mraz A."/>
            <person name="Battilana J."/>
            <person name="Stormo K."/>
            <person name="Costa F."/>
            <person name="Tao Q."/>
            <person name="Si-Ammour A."/>
            <person name="Harkins T."/>
            <person name="Lackey A."/>
            <person name="Perbost C."/>
            <person name="Taillon B."/>
            <person name="Stella A."/>
            <person name="Solovyev V."/>
            <person name="Fawcett J.A."/>
            <person name="Sterck L."/>
            <person name="Vandepoele K."/>
            <person name="Grando S.M."/>
            <person name="Toppo S."/>
            <person name="Moser C."/>
            <person name="Lanchbury J."/>
            <person name="Bogden R."/>
            <person name="Skolnick M."/>
            <person name="Sgaramella V."/>
            <person name="Bhatnagar S.K."/>
            <person name="Fontana P."/>
            <person name="Gutin A."/>
            <person name="Van de Peer Y."/>
            <person name="Salamini F."/>
            <person name="Viola R."/>
        </authorList>
    </citation>
    <scope>NUCLEOTIDE SEQUENCE</scope>
</reference>
<dbReference type="FunFam" id="3.40.50.2000:FF:000027">
    <property type="entry name" value="Glycosyltransferase"/>
    <property type="match status" value="1"/>
</dbReference>
<gene>
    <name evidence="6" type="ORF">VITISV_032467</name>
</gene>
<dbReference type="AlphaFoldDB" id="A5ANZ2"/>
<sequence length="468" mass="51721">MGSVTASDKPHVVLIPYPAQGHAFSSLLSTPSTTISVCSGPEAPTLLNGLSDFRFETIPDGLPPSDADATQDIPSLCVSTTKNCLAPFCALITKLNDPSYSPGPPVSCIVSDGVMSFTLDAAEKFGVPEVVFWTTSACGFLGYRHYRNLIRRGLIPLQDESCLSNGYLDTVVDFVPGKKKTIRLRDFPTFLRTTDLNDIMLNFVRVEAERASRASAVILNTFDALEKDVLDALSATLPPVYSIGPLQHLVDQISDDRLKSMGSNLWKEQTDCLQWLDSKEPNSVVYVNFGSITVMTSQQLTEFAWGLANSNKPFLWIIRPDLVVGDSALLPPEFVTETKDRGMLASWCPQEQVLKHPAIGGFLTHSGWNSTSESICGGVPLICWPFFAEQQTNCRYSCSEWGIGMEIDNNVKRVEVEKLVRELMDGEKGKEMKKKVMEWRKLAEEATRPGGSSYDNFNKLLRNVLSKK</sequence>
<dbReference type="GO" id="GO:0035251">
    <property type="term" value="F:UDP-glucosyltransferase activity"/>
    <property type="evidence" value="ECO:0007669"/>
    <property type="project" value="UniProtKB-ARBA"/>
</dbReference>
<dbReference type="EMBL" id="AM431096">
    <property type="protein sequence ID" value="CAN60444.1"/>
    <property type="molecule type" value="Genomic_DNA"/>
</dbReference>
<keyword evidence="3 4" id="KW-0808">Transferase</keyword>
<dbReference type="PANTHER" id="PTHR11926">
    <property type="entry name" value="GLUCOSYL/GLUCURONOSYL TRANSFERASES"/>
    <property type="match status" value="1"/>
</dbReference>
<name>A5ANZ2_VITVI</name>
<accession>A5ANZ2</accession>
<evidence type="ECO:0000256" key="4">
    <source>
        <dbReference type="RuleBase" id="RU003718"/>
    </source>
</evidence>
<dbReference type="Pfam" id="PF00201">
    <property type="entry name" value="UDPGT"/>
    <property type="match status" value="1"/>
</dbReference>